<name>A0ACB7SR30_HYAAI</name>
<dbReference type="Proteomes" id="UP000821845">
    <property type="component" value="Chromosome 3"/>
</dbReference>
<evidence type="ECO:0000313" key="1">
    <source>
        <dbReference type="EMBL" id="KAH6936229.1"/>
    </source>
</evidence>
<gene>
    <name evidence="1" type="ORF">HPB50_015021</name>
</gene>
<sequence>MEQVSRSKLPTTGTDLELREDDEERSCVLGIHYHRRRQHSPDSTPVSSAGEITPVRVRTSRCLQGLQAEHGPLTHRVRTMDLDPQPSAAPFPPVHQVIVNQPQTLAVSHGDQTKMYQNVTTYHTATMYATSRNQFE</sequence>
<evidence type="ECO:0000313" key="2">
    <source>
        <dbReference type="Proteomes" id="UP000821845"/>
    </source>
</evidence>
<organism evidence="1 2">
    <name type="scientific">Hyalomma asiaticum</name>
    <name type="common">Tick</name>
    <dbReference type="NCBI Taxonomy" id="266040"/>
    <lineage>
        <taxon>Eukaryota</taxon>
        <taxon>Metazoa</taxon>
        <taxon>Ecdysozoa</taxon>
        <taxon>Arthropoda</taxon>
        <taxon>Chelicerata</taxon>
        <taxon>Arachnida</taxon>
        <taxon>Acari</taxon>
        <taxon>Parasitiformes</taxon>
        <taxon>Ixodida</taxon>
        <taxon>Ixodoidea</taxon>
        <taxon>Ixodidae</taxon>
        <taxon>Hyalomminae</taxon>
        <taxon>Hyalomma</taxon>
    </lineage>
</organism>
<comment type="caution">
    <text evidence="1">The sequence shown here is derived from an EMBL/GenBank/DDBJ whole genome shotgun (WGS) entry which is preliminary data.</text>
</comment>
<keyword evidence="2" id="KW-1185">Reference proteome</keyword>
<proteinExistence type="predicted"/>
<dbReference type="EMBL" id="CM023483">
    <property type="protein sequence ID" value="KAH6936229.1"/>
    <property type="molecule type" value="Genomic_DNA"/>
</dbReference>
<reference evidence="1" key="1">
    <citation type="submission" date="2020-05" db="EMBL/GenBank/DDBJ databases">
        <title>Large-scale comparative analyses of tick genomes elucidate their genetic diversity and vector capacities.</title>
        <authorList>
            <person name="Jia N."/>
            <person name="Wang J."/>
            <person name="Shi W."/>
            <person name="Du L."/>
            <person name="Sun Y."/>
            <person name="Zhan W."/>
            <person name="Jiang J."/>
            <person name="Wang Q."/>
            <person name="Zhang B."/>
            <person name="Ji P."/>
            <person name="Sakyi L.B."/>
            <person name="Cui X."/>
            <person name="Yuan T."/>
            <person name="Jiang B."/>
            <person name="Yang W."/>
            <person name="Lam T.T.-Y."/>
            <person name="Chang Q."/>
            <person name="Ding S."/>
            <person name="Wang X."/>
            <person name="Zhu J."/>
            <person name="Ruan X."/>
            <person name="Zhao L."/>
            <person name="Wei J."/>
            <person name="Que T."/>
            <person name="Du C."/>
            <person name="Cheng J."/>
            <person name="Dai P."/>
            <person name="Han X."/>
            <person name="Huang E."/>
            <person name="Gao Y."/>
            <person name="Liu J."/>
            <person name="Shao H."/>
            <person name="Ye R."/>
            <person name="Li L."/>
            <person name="Wei W."/>
            <person name="Wang X."/>
            <person name="Wang C."/>
            <person name="Yang T."/>
            <person name="Huo Q."/>
            <person name="Li W."/>
            <person name="Guo W."/>
            <person name="Chen H."/>
            <person name="Zhou L."/>
            <person name="Ni X."/>
            <person name="Tian J."/>
            <person name="Zhou Y."/>
            <person name="Sheng Y."/>
            <person name="Liu T."/>
            <person name="Pan Y."/>
            <person name="Xia L."/>
            <person name="Li J."/>
            <person name="Zhao F."/>
            <person name="Cao W."/>
        </authorList>
    </citation>
    <scope>NUCLEOTIDE SEQUENCE</scope>
    <source>
        <strain evidence="1">Hyas-2018</strain>
    </source>
</reference>
<protein>
    <submittedName>
        <fullName evidence="1">Uncharacterized protein</fullName>
    </submittedName>
</protein>
<accession>A0ACB7SR30</accession>